<dbReference type="Proteomes" id="UP001059824">
    <property type="component" value="Chromosome"/>
</dbReference>
<name>A0A857MLB7_9BACT</name>
<dbReference type="InterPro" id="IPR032466">
    <property type="entry name" value="Metal_Hydrolase"/>
</dbReference>
<dbReference type="AlphaFoldDB" id="A0A857MLB7"/>
<dbReference type="InterPro" id="IPR001130">
    <property type="entry name" value="TatD-like"/>
</dbReference>
<organism evidence="4 5">
    <name type="scientific">Candidatus Mycosynbacter amalyticus</name>
    <dbReference type="NCBI Taxonomy" id="2665156"/>
    <lineage>
        <taxon>Bacteria</taxon>
        <taxon>Candidatus Saccharimonadota</taxon>
        <taxon>Candidatus Saccharimonadota incertae sedis</taxon>
        <taxon>Candidatus Mycosynbacter</taxon>
    </lineage>
</organism>
<feature type="binding site" evidence="3">
    <location>
        <position position="199"/>
    </location>
    <ligand>
        <name>a divalent metal cation</name>
        <dbReference type="ChEBI" id="CHEBI:60240"/>
        <label>1</label>
    </ligand>
</feature>
<sequence length="254" mass="28006">MPQLVDTHCHIHEADYPLDVDETLTRAREAGVQTLLCVGTSEQSSHGAVEFAATHDGVYATVGVHPHDTKDGYAAIADLASRPKVVAIGEVGLDYYYGHSPRDVQIAALETQLQIARKHNLPVSFHVRDAFEDFWPVFDNFSGIRGVLHSFTDSVQNLEHGLDRGMYVAVNGISTFTKDERQKAMFMAIPLDRLLVETDSPFLTPVPFRGKVNEPGMVKEVAKYHAATRGLELSELAQRTTANAEALFRFASAI</sequence>
<dbReference type="Pfam" id="PF01026">
    <property type="entry name" value="TatD_DNase"/>
    <property type="match status" value="1"/>
</dbReference>
<keyword evidence="2" id="KW-0378">Hydrolase</keyword>
<feature type="binding site" evidence="3">
    <location>
        <position position="126"/>
    </location>
    <ligand>
        <name>a divalent metal cation</name>
        <dbReference type="ChEBI" id="CHEBI:60240"/>
        <label>2</label>
    </ligand>
</feature>
<evidence type="ECO:0000256" key="1">
    <source>
        <dbReference type="ARBA" id="ARBA00022723"/>
    </source>
</evidence>
<dbReference type="NCBIfam" id="TIGR00010">
    <property type="entry name" value="YchF/TatD family DNA exonuclease"/>
    <property type="match status" value="1"/>
</dbReference>
<dbReference type="FunFam" id="3.20.20.140:FF:000005">
    <property type="entry name" value="TatD family hydrolase"/>
    <property type="match status" value="1"/>
</dbReference>
<dbReference type="SUPFAM" id="SSF51556">
    <property type="entry name" value="Metallo-dependent hydrolases"/>
    <property type="match status" value="1"/>
</dbReference>
<dbReference type="GO" id="GO:0004527">
    <property type="term" value="F:exonuclease activity"/>
    <property type="evidence" value="ECO:0007669"/>
    <property type="project" value="UniProtKB-KW"/>
</dbReference>
<keyword evidence="1 3" id="KW-0479">Metal-binding</keyword>
<dbReference type="CDD" id="cd01310">
    <property type="entry name" value="TatD_DNAse"/>
    <property type="match status" value="1"/>
</dbReference>
<dbReference type="Gene3D" id="3.20.20.140">
    <property type="entry name" value="Metal-dependent hydrolases"/>
    <property type="match status" value="1"/>
</dbReference>
<dbReference type="PANTHER" id="PTHR46124:SF2">
    <property type="entry name" value="D-AMINOACYL-TRNA DEACYLASE"/>
    <property type="match status" value="1"/>
</dbReference>
<feature type="binding site" evidence="3">
    <location>
        <position position="90"/>
    </location>
    <ligand>
        <name>a divalent metal cation</name>
        <dbReference type="ChEBI" id="CHEBI:60240"/>
        <label>1</label>
    </ligand>
</feature>
<evidence type="ECO:0000256" key="2">
    <source>
        <dbReference type="ARBA" id="ARBA00022801"/>
    </source>
</evidence>
<dbReference type="PANTHER" id="PTHR46124">
    <property type="entry name" value="D-AMINOACYL-TRNA DEACYLASE"/>
    <property type="match status" value="1"/>
</dbReference>
<evidence type="ECO:0000313" key="5">
    <source>
        <dbReference type="Proteomes" id="UP001059824"/>
    </source>
</evidence>
<dbReference type="GO" id="GO:0004536">
    <property type="term" value="F:DNA nuclease activity"/>
    <property type="evidence" value="ECO:0007669"/>
    <property type="project" value="InterPro"/>
</dbReference>
<protein>
    <submittedName>
        <fullName evidence="4">YchF/TatD family DNA exonuclease</fullName>
    </submittedName>
</protein>
<keyword evidence="4" id="KW-0540">Nuclease</keyword>
<accession>A0A857MLB7</accession>
<feature type="binding site" evidence="3">
    <location>
        <position position="8"/>
    </location>
    <ligand>
        <name>a divalent metal cation</name>
        <dbReference type="ChEBI" id="CHEBI:60240"/>
        <label>1</label>
    </ligand>
</feature>
<dbReference type="GO" id="GO:0005829">
    <property type="term" value="C:cytosol"/>
    <property type="evidence" value="ECO:0007669"/>
    <property type="project" value="TreeGrafter"/>
</dbReference>
<keyword evidence="4" id="KW-0269">Exonuclease</keyword>
<feature type="binding site" evidence="3">
    <location>
        <position position="149"/>
    </location>
    <ligand>
        <name>a divalent metal cation</name>
        <dbReference type="ChEBI" id="CHEBI:60240"/>
        <label>2</label>
    </ligand>
</feature>
<dbReference type="EMBL" id="CP045921">
    <property type="protein sequence ID" value="QHN43366.1"/>
    <property type="molecule type" value="Genomic_DNA"/>
</dbReference>
<dbReference type="KEGG" id="mama:GII36_04445"/>
<evidence type="ECO:0000256" key="3">
    <source>
        <dbReference type="PIRSR" id="PIRSR005902-1"/>
    </source>
</evidence>
<dbReference type="GO" id="GO:0046872">
    <property type="term" value="F:metal ion binding"/>
    <property type="evidence" value="ECO:0007669"/>
    <property type="project" value="UniProtKB-KW"/>
</dbReference>
<keyword evidence="5" id="KW-1185">Reference proteome</keyword>
<proteinExistence type="predicted"/>
<dbReference type="InterPro" id="IPR015991">
    <property type="entry name" value="TatD/YcfH-like"/>
</dbReference>
<feature type="binding site" evidence="3">
    <location>
        <position position="10"/>
    </location>
    <ligand>
        <name>a divalent metal cation</name>
        <dbReference type="ChEBI" id="CHEBI:60240"/>
        <label>1</label>
    </ligand>
</feature>
<gene>
    <name evidence="4" type="ORF">GII36_04445</name>
</gene>
<evidence type="ECO:0000313" key="4">
    <source>
        <dbReference type="EMBL" id="QHN43366.1"/>
    </source>
</evidence>
<dbReference type="PIRSF" id="PIRSF005902">
    <property type="entry name" value="DNase_TatD"/>
    <property type="match status" value="1"/>
</dbReference>
<reference evidence="4" key="1">
    <citation type="journal article" date="2021" name="Nat. Microbiol.">
        <title>Cocultivation of an ultrasmall environmental parasitic bacterium with lytic ability against bacteria associated with wastewater foams.</title>
        <authorList>
            <person name="Batinovic S."/>
            <person name="Rose J.J.A."/>
            <person name="Ratcliffe J."/>
            <person name="Seviour R.J."/>
            <person name="Petrovski S."/>
        </authorList>
    </citation>
    <scope>NUCLEOTIDE SEQUENCE</scope>
    <source>
        <strain evidence="4">JR1</strain>
    </source>
</reference>